<evidence type="ECO:0000313" key="3">
    <source>
        <dbReference type="Proteomes" id="UP000515563"/>
    </source>
</evidence>
<dbReference type="InterPro" id="IPR010330">
    <property type="entry name" value="CoiA_nuc"/>
</dbReference>
<accession>A0A7G6WW63</accession>
<reference evidence="3" key="1">
    <citation type="submission" date="2019-09" db="EMBL/GenBank/DDBJ databases">
        <title>Antimicrobial potential of Antarctic Bacteria.</title>
        <authorList>
            <person name="Benaud N."/>
            <person name="Edwards R.J."/>
            <person name="Ferrari B.C."/>
        </authorList>
    </citation>
    <scope>NUCLEOTIDE SEQUENCE [LARGE SCALE GENOMIC DNA]</scope>
    <source>
        <strain evidence="3">SPB151</strain>
    </source>
</reference>
<evidence type="ECO:0000259" key="1">
    <source>
        <dbReference type="Pfam" id="PF06054"/>
    </source>
</evidence>
<proteinExistence type="predicted"/>
<dbReference type="AlphaFoldDB" id="A0A7G6WW63"/>
<dbReference type="EMBL" id="CP043661">
    <property type="protein sequence ID" value="QNE18228.1"/>
    <property type="molecule type" value="Genomic_DNA"/>
</dbReference>
<reference evidence="2 3" key="2">
    <citation type="journal article" date="2020" name="Microbiol. Resour. Announc.">
        <title>Antarctic desert soil bacteria exhibit high novel natural product potential, evaluated through long-read genome sequencing and comparative genomics.</title>
        <authorList>
            <person name="Benaud N."/>
            <person name="Edwards R.J."/>
            <person name="Amos T.G."/>
            <person name="D'Agostino P.M."/>
            <person name="Gutierrez-Chavez C."/>
            <person name="Montgomery K."/>
            <person name="Nicetic I."/>
            <person name="Ferrari B.C."/>
        </authorList>
    </citation>
    <scope>NUCLEOTIDE SEQUENCE [LARGE SCALE GENOMIC DNA]</scope>
    <source>
        <strain evidence="2 3">SPB151</strain>
    </source>
</reference>
<dbReference type="Pfam" id="PF06054">
    <property type="entry name" value="CoiA_nuc"/>
    <property type="match status" value="1"/>
</dbReference>
<keyword evidence="3" id="KW-1185">Reference proteome</keyword>
<evidence type="ECO:0000313" key="2">
    <source>
        <dbReference type="EMBL" id="QNE18228.1"/>
    </source>
</evidence>
<gene>
    <name evidence="2" type="ORF">F1D05_10380</name>
</gene>
<protein>
    <recommendedName>
        <fullName evidence="1">Competence protein CoiA nuclease-like domain-containing protein</fullName>
    </recommendedName>
</protein>
<name>A0A7G6WW63_9ACTN</name>
<sequence>MTGPAGEQIWTQIHRVPAETQHLACIERRHAMTAAVSPRGTRHFKHRPGASQACTSAGESIEHQELKARIARLARACGWEAHLERSGDGWRADVLTTSPAGDRTIVWEIQTSRLDEAAACKRTQLHVKAGHEIVWLLLAAQTWDITLPTLLLEPDQDQDYTVTGHLIGLDMDRPVQDVRPTDGDWHWTVSDLFQGLTPHWACEDWDLHSRAWVQWPTLLGFDVPGLLNLSMLPGGGLVPIGMRGRGARIRWLSKPGKLSSVARAILEGDLWCMGLVEPMRMVKGRRPAFSWAPVSDIGLATRLLAVSLGWDLDTVDESQRTRCDRCGIICREVWTIDGLGVVVPHCPVCDAAADRTYREMWNVPG</sequence>
<dbReference type="KEGG" id="kqi:F1D05_10380"/>
<dbReference type="Proteomes" id="UP000515563">
    <property type="component" value="Chromosome"/>
</dbReference>
<feature type="domain" description="Competence protein CoiA nuclease-like" evidence="1">
    <location>
        <begin position="59"/>
        <end position="139"/>
    </location>
</feature>
<dbReference type="RefSeq" id="WP_185447212.1">
    <property type="nucleotide sequence ID" value="NZ_CP043661.1"/>
</dbReference>
<organism evidence="2 3">
    <name type="scientific">Kribbella qitaiheensis</name>
    <dbReference type="NCBI Taxonomy" id="1544730"/>
    <lineage>
        <taxon>Bacteria</taxon>
        <taxon>Bacillati</taxon>
        <taxon>Actinomycetota</taxon>
        <taxon>Actinomycetes</taxon>
        <taxon>Propionibacteriales</taxon>
        <taxon>Kribbellaceae</taxon>
        <taxon>Kribbella</taxon>
    </lineage>
</organism>